<evidence type="ECO:0000313" key="2">
    <source>
        <dbReference type="Proteomes" id="UP000188268"/>
    </source>
</evidence>
<dbReference type="AlphaFoldDB" id="A0A1R3G0B8"/>
<comment type="caution">
    <text evidence="1">The sequence shown here is derived from an EMBL/GenBank/DDBJ whole genome shotgun (WGS) entry which is preliminary data.</text>
</comment>
<gene>
    <name evidence="1" type="ORF">CCACVL1_29733</name>
</gene>
<accession>A0A1R3G0B8</accession>
<dbReference type="Proteomes" id="UP000188268">
    <property type="component" value="Unassembled WGS sequence"/>
</dbReference>
<reference evidence="1 2" key="1">
    <citation type="submission" date="2013-09" db="EMBL/GenBank/DDBJ databases">
        <title>Corchorus capsularis genome sequencing.</title>
        <authorList>
            <person name="Alam M."/>
            <person name="Haque M.S."/>
            <person name="Islam M.S."/>
            <person name="Emdad E.M."/>
            <person name="Islam M.M."/>
            <person name="Ahmed B."/>
            <person name="Halim A."/>
            <person name="Hossen Q.M.M."/>
            <person name="Hossain M.Z."/>
            <person name="Ahmed R."/>
            <person name="Khan M.M."/>
            <person name="Islam R."/>
            <person name="Rashid M.M."/>
            <person name="Khan S.A."/>
            <person name="Rahman M.S."/>
            <person name="Alam M."/>
        </authorList>
    </citation>
    <scope>NUCLEOTIDE SEQUENCE [LARGE SCALE GENOMIC DNA]</scope>
    <source>
        <strain evidence="2">cv. CVL-1</strain>
        <tissue evidence="1">Whole seedling</tissue>
    </source>
</reference>
<name>A0A1R3G0B8_COCAP</name>
<dbReference type="EMBL" id="AWWV01015772">
    <property type="protein sequence ID" value="OMO51535.1"/>
    <property type="molecule type" value="Genomic_DNA"/>
</dbReference>
<evidence type="ECO:0000313" key="1">
    <source>
        <dbReference type="EMBL" id="OMO51535.1"/>
    </source>
</evidence>
<sequence>MPPLSALSPVLLKTSQNSDLLH</sequence>
<organism evidence="1 2">
    <name type="scientific">Corchorus capsularis</name>
    <name type="common">Jute</name>
    <dbReference type="NCBI Taxonomy" id="210143"/>
    <lineage>
        <taxon>Eukaryota</taxon>
        <taxon>Viridiplantae</taxon>
        <taxon>Streptophyta</taxon>
        <taxon>Embryophyta</taxon>
        <taxon>Tracheophyta</taxon>
        <taxon>Spermatophyta</taxon>
        <taxon>Magnoliopsida</taxon>
        <taxon>eudicotyledons</taxon>
        <taxon>Gunneridae</taxon>
        <taxon>Pentapetalae</taxon>
        <taxon>rosids</taxon>
        <taxon>malvids</taxon>
        <taxon>Malvales</taxon>
        <taxon>Malvaceae</taxon>
        <taxon>Grewioideae</taxon>
        <taxon>Apeibeae</taxon>
        <taxon>Corchorus</taxon>
    </lineage>
</organism>
<proteinExistence type="predicted"/>
<dbReference type="Gramene" id="OMO51535">
    <property type="protein sequence ID" value="OMO51535"/>
    <property type="gene ID" value="CCACVL1_29733"/>
</dbReference>
<protein>
    <submittedName>
        <fullName evidence="1">Uncharacterized protein</fullName>
    </submittedName>
</protein>
<keyword evidence="2" id="KW-1185">Reference proteome</keyword>